<reference evidence="3 4" key="1">
    <citation type="submission" date="2020-07" db="EMBL/GenBank/DDBJ databases">
        <title>Sequencing the genomes of 1000 actinobacteria strains.</title>
        <authorList>
            <person name="Klenk H.-P."/>
        </authorList>
    </citation>
    <scope>NUCLEOTIDE SEQUENCE [LARGE SCALE GENOMIC DNA]</scope>
    <source>
        <strain evidence="3 4">DSM 23141</strain>
    </source>
</reference>
<keyword evidence="2" id="KW-1133">Transmembrane helix</keyword>
<sequence length="82" mass="8153">MSGGPRGMDAPGADRDDLTRAERIGVIVGVGLAALVTIVTGTLLALDGGPSHAVEPISRDAPAVEVTPGHVDDDPATPSQGD</sequence>
<dbReference type="EMBL" id="JACBZY010000001">
    <property type="protein sequence ID" value="NYG98157.1"/>
    <property type="molecule type" value="Genomic_DNA"/>
</dbReference>
<evidence type="ECO:0000313" key="3">
    <source>
        <dbReference type="EMBL" id="NYG98157.1"/>
    </source>
</evidence>
<gene>
    <name evidence="3" type="ORF">BJ979_000783</name>
</gene>
<feature type="transmembrane region" description="Helical" evidence="2">
    <location>
        <begin position="24"/>
        <end position="46"/>
    </location>
</feature>
<dbReference type="RefSeq" id="WP_179565381.1">
    <property type="nucleotide sequence ID" value="NZ_JACBZY010000001.1"/>
</dbReference>
<keyword evidence="2" id="KW-0472">Membrane</keyword>
<keyword evidence="4" id="KW-1185">Reference proteome</keyword>
<accession>A0A852YEN8</accession>
<proteinExistence type="predicted"/>
<keyword evidence="2" id="KW-0812">Transmembrane</keyword>
<evidence type="ECO:0000256" key="1">
    <source>
        <dbReference type="SAM" id="MobiDB-lite"/>
    </source>
</evidence>
<comment type="caution">
    <text evidence="3">The sequence shown here is derived from an EMBL/GenBank/DDBJ whole genome shotgun (WGS) entry which is preliminary data.</text>
</comment>
<name>A0A852YEN8_9MICO</name>
<dbReference type="Proteomes" id="UP000553888">
    <property type="component" value="Unassembled WGS sequence"/>
</dbReference>
<evidence type="ECO:0000313" key="4">
    <source>
        <dbReference type="Proteomes" id="UP000553888"/>
    </source>
</evidence>
<protein>
    <submittedName>
        <fullName evidence="3">Uncharacterized protein</fullName>
    </submittedName>
</protein>
<feature type="region of interest" description="Disordered" evidence="1">
    <location>
        <begin position="49"/>
        <end position="82"/>
    </location>
</feature>
<organism evidence="3 4">
    <name type="scientific">Schumannella luteola</name>
    <dbReference type="NCBI Taxonomy" id="472059"/>
    <lineage>
        <taxon>Bacteria</taxon>
        <taxon>Bacillati</taxon>
        <taxon>Actinomycetota</taxon>
        <taxon>Actinomycetes</taxon>
        <taxon>Micrococcales</taxon>
        <taxon>Microbacteriaceae</taxon>
        <taxon>Schumannella</taxon>
    </lineage>
</organism>
<dbReference type="AlphaFoldDB" id="A0A852YEN8"/>
<evidence type="ECO:0000256" key="2">
    <source>
        <dbReference type="SAM" id="Phobius"/>
    </source>
</evidence>